<dbReference type="PANTHER" id="PTHR10948">
    <property type="entry name" value="TRANSPOSASE"/>
    <property type="match status" value="1"/>
</dbReference>
<dbReference type="RefSeq" id="WP_385877065.1">
    <property type="nucleotide sequence ID" value="NZ_JBHLXE010000087.1"/>
</dbReference>
<dbReference type="EMBL" id="JBHLXE010000087">
    <property type="protein sequence ID" value="MFC0179951.1"/>
    <property type="molecule type" value="Genomic_DNA"/>
</dbReference>
<sequence length="133" mass="15352">MRDQGQAMCKIAKTIGVNASTICRELNRNSNRSKYIPQKTHQLCVTRKSKAFKAIKITDEQMDYIKEQFKSPTTHSLHNMSSGLAFKSSHLTVSVPTLYRCIKLDKERGGKLYKQLSFFWHYHKVGGKRKMLV</sequence>
<comment type="caution">
    <text evidence="1">The sequence shown here is derived from an EMBL/GenBank/DDBJ whole genome shotgun (WGS) entry which is preliminary data.</text>
</comment>
<proteinExistence type="predicted"/>
<evidence type="ECO:0008006" key="3">
    <source>
        <dbReference type="Google" id="ProtNLM"/>
    </source>
</evidence>
<reference evidence="1 2" key="1">
    <citation type="submission" date="2024-09" db="EMBL/GenBank/DDBJ databases">
        <authorList>
            <person name="Sun Q."/>
            <person name="Mori K."/>
        </authorList>
    </citation>
    <scope>NUCLEOTIDE SEQUENCE [LARGE SCALE GENOMIC DNA]</scope>
    <source>
        <strain evidence="1 2">CCM 8545</strain>
    </source>
</reference>
<evidence type="ECO:0000313" key="2">
    <source>
        <dbReference type="Proteomes" id="UP001589758"/>
    </source>
</evidence>
<name>A0ABV6CEG9_9GAMM</name>
<organism evidence="1 2">
    <name type="scientific">Thorsellia kenyensis</name>
    <dbReference type="NCBI Taxonomy" id="1549888"/>
    <lineage>
        <taxon>Bacteria</taxon>
        <taxon>Pseudomonadati</taxon>
        <taxon>Pseudomonadota</taxon>
        <taxon>Gammaproteobacteria</taxon>
        <taxon>Enterobacterales</taxon>
        <taxon>Thorselliaceae</taxon>
        <taxon>Thorsellia</taxon>
    </lineage>
</organism>
<dbReference type="Proteomes" id="UP001589758">
    <property type="component" value="Unassembled WGS sequence"/>
</dbReference>
<dbReference type="InterPro" id="IPR051917">
    <property type="entry name" value="Transposase-Integrase"/>
</dbReference>
<protein>
    <recommendedName>
        <fullName evidence="3">Transposase IS30-like HTH domain-containing protein</fullName>
    </recommendedName>
</protein>
<accession>A0ABV6CEG9</accession>
<dbReference type="PANTHER" id="PTHR10948:SF23">
    <property type="entry name" value="TRANSPOSASE INSI FOR INSERTION SEQUENCE ELEMENT IS30A-RELATED"/>
    <property type="match status" value="1"/>
</dbReference>
<evidence type="ECO:0000313" key="1">
    <source>
        <dbReference type="EMBL" id="MFC0179951.1"/>
    </source>
</evidence>
<keyword evidence="2" id="KW-1185">Reference proteome</keyword>
<gene>
    <name evidence="1" type="ORF">ACFFIT_07600</name>
</gene>